<keyword evidence="2" id="KW-1133">Transmembrane helix</keyword>
<protein>
    <recommendedName>
        <fullName evidence="5">Outer membrane protein beta-barrel domain-containing protein</fullName>
    </recommendedName>
</protein>
<feature type="region of interest" description="Disordered" evidence="1">
    <location>
        <begin position="95"/>
        <end position="119"/>
    </location>
</feature>
<feature type="transmembrane region" description="Helical" evidence="2">
    <location>
        <begin position="52"/>
        <end position="73"/>
    </location>
</feature>
<keyword evidence="2" id="KW-0812">Transmembrane</keyword>
<proteinExistence type="predicted"/>
<gene>
    <name evidence="3" type="ORF">Q5H93_10440</name>
</gene>
<dbReference type="Gene3D" id="6.10.250.2200">
    <property type="match status" value="1"/>
</dbReference>
<organism evidence="3 4">
    <name type="scientific">Hymenobacter aranciens</name>
    <dbReference type="NCBI Taxonomy" id="3063996"/>
    <lineage>
        <taxon>Bacteria</taxon>
        <taxon>Pseudomonadati</taxon>
        <taxon>Bacteroidota</taxon>
        <taxon>Cytophagia</taxon>
        <taxon>Cytophagales</taxon>
        <taxon>Hymenobacteraceae</taxon>
        <taxon>Hymenobacter</taxon>
    </lineage>
</organism>
<keyword evidence="4" id="KW-1185">Reference proteome</keyword>
<accession>A0ABT9BA58</accession>
<reference evidence="3" key="1">
    <citation type="submission" date="2023-07" db="EMBL/GenBank/DDBJ databases">
        <authorList>
            <person name="Kim M.K."/>
        </authorList>
    </citation>
    <scope>NUCLEOTIDE SEQUENCE</scope>
    <source>
        <strain evidence="3">ASUV-10-1</strain>
    </source>
</reference>
<evidence type="ECO:0000256" key="1">
    <source>
        <dbReference type="SAM" id="MobiDB-lite"/>
    </source>
</evidence>
<evidence type="ECO:0008006" key="5">
    <source>
        <dbReference type="Google" id="ProtNLM"/>
    </source>
</evidence>
<name>A0ABT9BA58_9BACT</name>
<keyword evidence="2" id="KW-0472">Membrane</keyword>
<sequence length="606" mass="65056">MVEEPEDNRLDQSLRDAFDDYELTPSAPVWKGIEQRLAQLPPPVLPRRRRRLVPLPLLFGLVALLAGLGGWLLPHGGTGNSRVIAPSAQYSAQNAVKNASGGNENAQINTPNAQYSGSNAHYSGGNARYSGSNARYSGSNARYSGSNARYSGNNAQYSGGNARYSGNNAQYSGIIAQNTSATASSSVRNTAKAVVVLAPGATLATVDSPPVPTREQPLLSASAVRADSLPNTLRQLLALETTYAAQAKPSLSDPATASRAAVVATLRAERAELLRLQRRTDSLLLALGDLPAAAPLAAQPDTAQARPELPKPDLLGRRWSLLLTAAPEQNTVTLQGRPDDKLSALRQGHETGRAGFSAALAAEYKATPRLSVGGGLGYSQFGTEFRLTNRRTEVDVTYDTTTNTTLQAGTTTIPTYSIRITQVPVLTPAFNGSGQVIGYDTVYTPRQDTTFTTIVLHDTLRTTTRTVTPLLNKREVTTTQTFKPQYRFLTLPVQLRYRITPPGTSRWWTDVALGAQVQFFLGGTQAVTSDGENYRTEKITAGNGPFRPVNLALSGSLALNYALTNRLSMSVAPSLRWQALSVYKTETGLRQQSTATGVLLGVRWAL</sequence>
<evidence type="ECO:0000313" key="3">
    <source>
        <dbReference type="EMBL" id="MDO7875150.1"/>
    </source>
</evidence>
<dbReference type="EMBL" id="JAUQSY010000006">
    <property type="protein sequence ID" value="MDO7875150.1"/>
    <property type="molecule type" value="Genomic_DNA"/>
</dbReference>
<evidence type="ECO:0000313" key="4">
    <source>
        <dbReference type="Proteomes" id="UP001176429"/>
    </source>
</evidence>
<comment type="caution">
    <text evidence="3">The sequence shown here is derived from an EMBL/GenBank/DDBJ whole genome shotgun (WGS) entry which is preliminary data.</text>
</comment>
<dbReference type="Proteomes" id="UP001176429">
    <property type="component" value="Unassembled WGS sequence"/>
</dbReference>
<evidence type="ECO:0000256" key="2">
    <source>
        <dbReference type="SAM" id="Phobius"/>
    </source>
</evidence>
<dbReference type="RefSeq" id="WP_305006468.1">
    <property type="nucleotide sequence ID" value="NZ_JAUQSY010000006.1"/>
</dbReference>